<keyword evidence="2" id="KW-1185">Reference proteome</keyword>
<organism evidence="1 2">
    <name type="scientific">Lacinutrix neustonica</name>
    <dbReference type="NCBI Taxonomy" id="2980107"/>
    <lineage>
        <taxon>Bacteria</taxon>
        <taxon>Pseudomonadati</taxon>
        <taxon>Bacteroidota</taxon>
        <taxon>Flavobacteriia</taxon>
        <taxon>Flavobacteriales</taxon>
        <taxon>Flavobacteriaceae</taxon>
        <taxon>Lacinutrix</taxon>
    </lineage>
</organism>
<dbReference type="RefSeq" id="WP_267675584.1">
    <property type="nucleotide sequence ID" value="NZ_CP113088.1"/>
</dbReference>
<name>A0A9E8MTY5_9FLAO</name>
<protein>
    <submittedName>
        <fullName evidence="1">Uncharacterized protein</fullName>
    </submittedName>
</protein>
<evidence type="ECO:0000313" key="2">
    <source>
        <dbReference type="Proteomes" id="UP001164705"/>
    </source>
</evidence>
<dbReference type="Proteomes" id="UP001164705">
    <property type="component" value="Chromosome"/>
</dbReference>
<dbReference type="KEGG" id="lnu:N7U66_12710"/>
<reference evidence="1" key="1">
    <citation type="submission" date="2022-11" db="EMBL/GenBank/DDBJ databases">
        <title>Lacinutrix neustonica HL-RS19T sp. nov., isolated from the surface microlayer sample of brackish Lake Shihwa.</title>
        <authorList>
            <person name="Choi J.Y."/>
            <person name="Hwang C.Y."/>
        </authorList>
    </citation>
    <scope>NUCLEOTIDE SEQUENCE</scope>
    <source>
        <strain evidence="1">HL-RS19</strain>
    </source>
</reference>
<dbReference type="EMBL" id="CP113088">
    <property type="protein sequence ID" value="WAC01036.1"/>
    <property type="molecule type" value="Genomic_DNA"/>
</dbReference>
<gene>
    <name evidence="1" type="ORF">N7U66_12710</name>
</gene>
<accession>A0A9E8MTY5</accession>
<dbReference type="AlphaFoldDB" id="A0A9E8MTY5"/>
<evidence type="ECO:0000313" key="1">
    <source>
        <dbReference type="EMBL" id="WAC01036.1"/>
    </source>
</evidence>
<sequence>MSHNMKTPRAPLVFSKSIITELTNSESKLVIGGSADLIEDILVATTYGTWLFH</sequence>
<proteinExistence type="predicted"/>